<evidence type="ECO:0000256" key="1">
    <source>
        <dbReference type="SAM" id="MobiDB-lite"/>
    </source>
</evidence>
<comment type="caution">
    <text evidence="3">The sequence shown here is derived from an EMBL/GenBank/DDBJ whole genome shotgun (WGS) entry which is preliminary data.</text>
</comment>
<keyword evidence="4" id="KW-1185">Reference proteome</keyword>
<gene>
    <name evidence="3" type="ORF">GCM10023353_30750</name>
</gene>
<evidence type="ECO:0000313" key="4">
    <source>
        <dbReference type="Proteomes" id="UP001500839"/>
    </source>
</evidence>
<organism evidence="3 4">
    <name type="scientific">Tomitella cavernea</name>
    <dbReference type="NCBI Taxonomy" id="1387982"/>
    <lineage>
        <taxon>Bacteria</taxon>
        <taxon>Bacillati</taxon>
        <taxon>Actinomycetota</taxon>
        <taxon>Actinomycetes</taxon>
        <taxon>Mycobacteriales</taxon>
        <taxon>Tomitella</taxon>
    </lineage>
</organism>
<dbReference type="Proteomes" id="UP001500839">
    <property type="component" value="Unassembled WGS sequence"/>
</dbReference>
<name>A0ABP9D051_9ACTN</name>
<evidence type="ECO:0000313" key="3">
    <source>
        <dbReference type="EMBL" id="GAA4820629.1"/>
    </source>
</evidence>
<feature type="chain" id="PRO_5045549472" description="Secreted protein" evidence="2">
    <location>
        <begin position="33"/>
        <end position="129"/>
    </location>
</feature>
<dbReference type="RefSeq" id="WP_200174908.1">
    <property type="nucleotide sequence ID" value="NZ_BAABKQ010000001.1"/>
</dbReference>
<evidence type="ECO:0008006" key="5">
    <source>
        <dbReference type="Google" id="ProtNLM"/>
    </source>
</evidence>
<evidence type="ECO:0000256" key="2">
    <source>
        <dbReference type="SAM" id="SignalP"/>
    </source>
</evidence>
<feature type="region of interest" description="Disordered" evidence="1">
    <location>
        <begin position="110"/>
        <end position="129"/>
    </location>
</feature>
<dbReference type="EMBL" id="BAABKQ010000001">
    <property type="protein sequence ID" value="GAA4820629.1"/>
    <property type="molecule type" value="Genomic_DNA"/>
</dbReference>
<proteinExistence type="predicted"/>
<keyword evidence="2" id="KW-0732">Signal</keyword>
<reference evidence="4" key="1">
    <citation type="journal article" date="2019" name="Int. J. Syst. Evol. Microbiol.">
        <title>The Global Catalogue of Microorganisms (GCM) 10K type strain sequencing project: providing services to taxonomists for standard genome sequencing and annotation.</title>
        <authorList>
            <consortium name="The Broad Institute Genomics Platform"/>
            <consortium name="The Broad Institute Genome Sequencing Center for Infectious Disease"/>
            <person name="Wu L."/>
            <person name="Ma J."/>
        </authorList>
    </citation>
    <scope>NUCLEOTIDE SEQUENCE [LARGE SCALE GENOMIC DNA]</scope>
    <source>
        <strain evidence="4">JCM 18542</strain>
    </source>
</reference>
<sequence length="129" mass="12594">MRTHTSALKRVVGGGFAMAVAAAFIVPGVASAEDNTDAGSSELLGSITDILGDTGSSETDAADEGDSMFGSVTAVLGCFSSDEGTGTDNEDADTGTGSITTIIDCVMGAIGGDDNGDGGDSEGTNTQTT</sequence>
<protein>
    <recommendedName>
        <fullName evidence="5">Secreted protein</fullName>
    </recommendedName>
</protein>
<feature type="signal peptide" evidence="2">
    <location>
        <begin position="1"/>
        <end position="32"/>
    </location>
</feature>
<accession>A0ABP9D051</accession>